<dbReference type="EMBL" id="CP040882">
    <property type="protein sequence ID" value="QDA53534.1"/>
    <property type="molecule type" value="Genomic_DNA"/>
</dbReference>
<name>A0ABX5VE68_9BURK</name>
<keyword evidence="4" id="KW-1185">Reference proteome</keyword>
<sequence length="677" mass="76707">MSFPHFWGFFHVRNPAWDCFLTLKINPRTLISIVIRTIIYDIIKDIFMAVPEHIRKVPRPRNTVVIDSGSNGAKRYAVHSRRASICKPGCNPRPVNGPVIGHIIDGKFVPRQSAASLAEDGPDYLSYGAAALLHDELRGLDDELFKVYEVKDACMILALALLRIEHKGIKISRCRQHYEKSFISVFYPGLPLSENTISKFLNLLGQDAGKMNAFITARLAAVCRDHHIIIDGTLKQNTSIVNDLSAFSRKARVKGCKEISVLYAYDLEAQEPLCAQVYPGNMIDARAYSSFVSENKIERGVLITDKGFPPKAIEGLLRKHEGLHFLTPLKRSDKKIAENAMLDFEDCLRGIDKRIRCKKVKMGNGRFLYSFRDSWKAQAEDNSFMDRQRRSDSYDKKNYDEHCGSYGTIVFESDLDMTCAEVYACYEQRWQLEMFFDVYKNSLDFGVTRVQSDYSVRGSEFVDLIASILTSRIVKRMSKAGVLDNATFGDVMDSLRTCWRNRKAPRESLPQVDDEYWNRLLKCDGELLAALELALPGKDKAPDPKKTRPAAQKTGTDEGTGSKPPAETQAGAPQSSADHLWASSPKRSPSKGTLFRLTIVGRIEVLLIERNVIQKINFRKKGLQPRDPRHEEKPEAAFVGFQNLKKGVYGGANAVKKRRIVKRRRERRVIFVNQNDE</sequence>
<reference evidence="4" key="1">
    <citation type="submission" date="2019-06" db="EMBL/GenBank/DDBJ databases">
        <authorList>
            <person name="Oh B.S."/>
        </authorList>
    </citation>
    <scope>NUCLEOTIDE SEQUENCE [LARGE SCALE GENOMIC DNA]</scope>
    <source>
        <strain evidence="4">KGMB03119</strain>
    </source>
</reference>
<dbReference type="Pfam" id="PF01609">
    <property type="entry name" value="DDE_Tnp_1"/>
    <property type="match status" value="1"/>
</dbReference>
<evidence type="ECO:0000313" key="4">
    <source>
        <dbReference type="Proteomes" id="UP000308889"/>
    </source>
</evidence>
<accession>A0ABX5VE68</accession>
<feature type="region of interest" description="Disordered" evidence="1">
    <location>
        <begin position="538"/>
        <end position="589"/>
    </location>
</feature>
<dbReference type="Proteomes" id="UP000308889">
    <property type="component" value="Chromosome"/>
</dbReference>
<evidence type="ECO:0000259" key="2">
    <source>
        <dbReference type="Pfam" id="PF01609"/>
    </source>
</evidence>
<dbReference type="InterPro" id="IPR002559">
    <property type="entry name" value="Transposase_11"/>
</dbReference>
<organism evidence="3 4">
    <name type="scientific">Sutterella faecalis</name>
    <dbReference type="NCBI Taxonomy" id="2584944"/>
    <lineage>
        <taxon>Bacteria</taxon>
        <taxon>Pseudomonadati</taxon>
        <taxon>Pseudomonadota</taxon>
        <taxon>Betaproteobacteria</taxon>
        <taxon>Burkholderiales</taxon>
        <taxon>Sutterellaceae</taxon>
        <taxon>Sutterella</taxon>
    </lineage>
</organism>
<gene>
    <name evidence="3" type="ORF">FG381_00505</name>
</gene>
<protein>
    <submittedName>
        <fullName evidence="3">Transposase</fullName>
    </submittedName>
</protein>
<evidence type="ECO:0000256" key="1">
    <source>
        <dbReference type="SAM" id="MobiDB-lite"/>
    </source>
</evidence>
<proteinExistence type="predicted"/>
<evidence type="ECO:0000313" key="3">
    <source>
        <dbReference type="EMBL" id="QDA53534.1"/>
    </source>
</evidence>
<feature type="domain" description="Transposase IS4-like" evidence="2">
    <location>
        <begin position="227"/>
        <end position="450"/>
    </location>
</feature>